<gene>
    <name evidence="1" type="ORF">Bca52824_056081</name>
</gene>
<dbReference type="Proteomes" id="UP000886595">
    <property type="component" value="Unassembled WGS sequence"/>
</dbReference>
<evidence type="ECO:0000313" key="1">
    <source>
        <dbReference type="EMBL" id="KAG2273526.1"/>
    </source>
</evidence>
<dbReference type="EMBL" id="JAAMPC010000012">
    <property type="protein sequence ID" value="KAG2273526.1"/>
    <property type="molecule type" value="Genomic_DNA"/>
</dbReference>
<name>A0A8X7UDH4_BRACI</name>
<protein>
    <submittedName>
        <fullName evidence="1">Uncharacterized protein</fullName>
    </submittedName>
</protein>
<proteinExistence type="predicted"/>
<dbReference type="AlphaFoldDB" id="A0A8X7UDH4"/>
<accession>A0A8X7UDH4</accession>
<comment type="caution">
    <text evidence="1">The sequence shown here is derived from an EMBL/GenBank/DDBJ whole genome shotgun (WGS) entry which is preliminary data.</text>
</comment>
<keyword evidence="2" id="KW-1185">Reference proteome</keyword>
<organism evidence="1 2">
    <name type="scientific">Brassica carinata</name>
    <name type="common">Ethiopian mustard</name>
    <name type="synonym">Abyssinian cabbage</name>
    <dbReference type="NCBI Taxonomy" id="52824"/>
    <lineage>
        <taxon>Eukaryota</taxon>
        <taxon>Viridiplantae</taxon>
        <taxon>Streptophyta</taxon>
        <taxon>Embryophyta</taxon>
        <taxon>Tracheophyta</taxon>
        <taxon>Spermatophyta</taxon>
        <taxon>Magnoliopsida</taxon>
        <taxon>eudicotyledons</taxon>
        <taxon>Gunneridae</taxon>
        <taxon>Pentapetalae</taxon>
        <taxon>rosids</taxon>
        <taxon>malvids</taxon>
        <taxon>Brassicales</taxon>
        <taxon>Brassicaceae</taxon>
        <taxon>Brassiceae</taxon>
        <taxon>Brassica</taxon>
    </lineage>
</organism>
<reference evidence="1 2" key="1">
    <citation type="submission" date="2020-02" db="EMBL/GenBank/DDBJ databases">
        <authorList>
            <person name="Ma Q."/>
            <person name="Huang Y."/>
            <person name="Song X."/>
            <person name="Pei D."/>
        </authorList>
    </citation>
    <scope>NUCLEOTIDE SEQUENCE [LARGE SCALE GENOMIC DNA]</scope>
    <source>
        <strain evidence="1">Sxm20200214</strain>
        <tissue evidence="1">Leaf</tissue>
    </source>
</reference>
<sequence>MLRPLLALSLQYTIDSSEGISRRPPARLERFTDPVTRSFHGATARWLTALERGVDFLGFRAQIYFPMQIWSSTEESGGVLLLCLC</sequence>
<evidence type="ECO:0000313" key="2">
    <source>
        <dbReference type="Proteomes" id="UP000886595"/>
    </source>
</evidence>